<dbReference type="PANTHER" id="PTHR48111:SF1">
    <property type="entry name" value="TWO-COMPONENT RESPONSE REGULATOR ORR33"/>
    <property type="match status" value="1"/>
</dbReference>
<evidence type="ECO:0000256" key="5">
    <source>
        <dbReference type="ARBA" id="ARBA00023163"/>
    </source>
</evidence>
<dbReference type="RefSeq" id="WP_377061135.1">
    <property type="nucleotide sequence ID" value="NZ_JBHSJJ010000001.1"/>
</dbReference>
<keyword evidence="5" id="KW-0804">Transcription</keyword>
<dbReference type="PANTHER" id="PTHR48111">
    <property type="entry name" value="REGULATOR OF RPOS"/>
    <property type="match status" value="1"/>
</dbReference>
<dbReference type="InterPro" id="IPR035965">
    <property type="entry name" value="PAS-like_dom_sf"/>
</dbReference>
<keyword evidence="4" id="KW-0238">DNA-binding</keyword>
<dbReference type="SMART" id="SM00091">
    <property type="entry name" value="PAS"/>
    <property type="match status" value="1"/>
</dbReference>
<dbReference type="InterPro" id="IPR000014">
    <property type="entry name" value="PAS"/>
</dbReference>
<evidence type="ECO:0000256" key="6">
    <source>
        <dbReference type="PROSITE-ProRule" id="PRU00169"/>
    </source>
</evidence>
<dbReference type="InterPro" id="IPR011006">
    <property type="entry name" value="CheY-like_superfamily"/>
</dbReference>
<dbReference type="Gene3D" id="3.40.50.2300">
    <property type="match status" value="1"/>
</dbReference>
<dbReference type="Pfam" id="PF00072">
    <property type="entry name" value="Response_reg"/>
    <property type="match status" value="1"/>
</dbReference>
<keyword evidence="2" id="KW-0902">Two-component regulatory system</keyword>
<evidence type="ECO:0000256" key="2">
    <source>
        <dbReference type="ARBA" id="ARBA00023012"/>
    </source>
</evidence>
<dbReference type="PROSITE" id="PS50110">
    <property type="entry name" value="RESPONSE_REGULATORY"/>
    <property type="match status" value="1"/>
</dbReference>
<dbReference type="Proteomes" id="UP001595818">
    <property type="component" value="Unassembled WGS sequence"/>
</dbReference>
<dbReference type="CDD" id="cd00130">
    <property type="entry name" value="PAS"/>
    <property type="match status" value="1"/>
</dbReference>
<dbReference type="PROSITE" id="PS50112">
    <property type="entry name" value="PAS"/>
    <property type="match status" value="1"/>
</dbReference>
<evidence type="ECO:0000313" key="9">
    <source>
        <dbReference type="EMBL" id="MFC4870524.1"/>
    </source>
</evidence>
<feature type="domain" description="Response regulatory" evidence="7">
    <location>
        <begin position="9"/>
        <end position="127"/>
    </location>
</feature>
<evidence type="ECO:0000313" key="10">
    <source>
        <dbReference type="Proteomes" id="UP001595818"/>
    </source>
</evidence>
<keyword evidence="3" id="KW-0805">Transcription regulation</keyword>
<feature type="domain" description="PAS" evidence="8">
    <location>
        <begin position="140"/>
        <end position="211"/>
    </location>
</feature>
<evidence type="ECO:0000256" key="1">
    <source>
        <dbReference type="ARBA" id="ARBA00022553"/>
    </source>
</evidence>
<accession>A0ABV9SW04</accession>
<dbReference type="SUPFAM" id="SSF52172">
    <property type="entry name" value="CheY-like"/>
    <property type="match status" value="1"/>
</dbReference>
<organism evidence="9 10">
    <name type="scientific">Negadavirga shengliensis</name>
    <dbReference type="NCBI Taxonomy" id="1389218"/>
    <lineage>
        <taxon>Bacteria</taxon>
        <taxon>Pseudomonadati</taxon>
        <taxon>Bacteroidota</taxon>
        <taxon>Cytophagia</taxon>
        <taxon>Cytophagales</taxon>
        <taxon>Cyclobacteriaceae</taxon>
        <taxon>Negadavirga</taxon>
    </lineage>
</organism>
<dbReference type="EMBL" id="JBHSJJ010000001">
    <property type="protein sequence ID" value="MFC4870524.1"/>
    <property type="molecule type" value="Genomic_DNA"/>
</dbReference>
<evidence type="ECO:0000259" key="7">
    <source>
        <dbReference type="PROSITE" id="PS50110"/>
    </source>
</evidence>
<proteinExistence type="predicted"/>
<keyword evidence="10" id="KW-1185">Reference proteome</keyword>
<gene>
    <name evidence="9" type="ORF">ACFPFU_02415</name>
</gene>
<dbReference type="Gene3D" id="3.30.450.20">
    <property type="entry name" value="PAS domain"/>
    <property type="match status" value="1"/>
</dbReference>
<comment type="caution">
    <text evidence="9">The sequence shown here is derived from an EMBL/GenBank/DDBJ whole genome shotgun (WGS) entry which is preliminary data.</text>
</comment>
<dbReference type="SUPFAM" id="SSF55785">
    <property type="entry name" value="PYP-like sensor domain (PAS domain)"/>
    <property type="match status" value="1"/>
</dbReference>
<dbReference type="InterPro" id="IPR039420">
    <property type="entry name" value="WalR-like"/>
</dbReference>
<dbReference type="SMART" id="SM00448">
    <property type="entry name" value="REC"/>
    <property type="match status" value="1"/>
</dbReference>
<evidence type="ECO:0000259" key="8">
    <source>
        <dbReference type="PROSITE" id="PS50112"/>
    </source>
</evidence>
<keyword evidence="1 6" id="KW-0597">Phosphoprotein</keyword>
<feature type="modified residue" description="4-aspartylphosphate" evidence="6">
    <location>
        <position position="62"/>
    </location>
</feature>
<protein>
    <submittedName>
        <fullName evidence="9">PAS domain S-box protein</fullName>
    </submittedName>
</protein>
<sequence>MFREQDSYQLLLIEDNLGDVLLLEEYLHEKIPAPEITVVNTFEDAKELYKNGNNSFDVVLLDLTLPDLHGEKLIRETKKMAGDASVIVLTGYADIQFGIKSLGLGVSDYLLKDELSPTSLYKSIVYSISRNHISKQLQDSEKRYKELFQLSPQPMYLYCLQTLKFLDVNQAAIDHYGYSKKEFLSMNLLQIRPKEEIPKLQKAVQKARKGIPQEAFRIFRHQKKNGEIIEVEIRSNVVEYEGKKAEVVLANDITDRLRYIHAIEDQNKRLQEIAWTQSHVVRAPLARLMSLVMAMDTLEQDFGKDAFRKMIIDSAEELDSIIRDIVNKTDKVNLEVKKDG</sequence>
<evidence type="ECO:0000256" key="4">
    <source>
        <dbReference type="ARBA" id="ARBA00023125"/>
    </source>
</evidence>
<name>A0ABV9SW04_9BACT</name>
<dbReference type="CDD" id="cd00156">
    <property type="entry name" value="REC"/>
    <property type="match status" value="1"/>
</dbReference>
<reference evidence="10" key="1">
    <citation type="journal article" date="2019" name="Int. J. Syst. Evol. Microbiol.">
        <title>The Global Catalogue of Microorganisms (GCM) 10K type strain sequencing project: providing services to taxonomists for standard genome sequencing and annotation.</title>
        <authorList>
            <consortium name="The Broad Institute Genomics Platform"/>
            <consortium name="The Broad Institute Genome Sequencing Center for Infectious Disease"/>
            <person name="Wu L."/>
            <person name="Ma J."/>
        </authorList>
    </citation>
    <scope>NUCLEOTIDE SEQUENCE [LARGE SCALE GENOMIC DNA]</scope>
    <source>
        <strain evidence="10">CGMCC 4.7466</strain>
    </source>
</reference>
<dbReference type="Pfam" id="PF13426">
    <property type="entry name" value="PAS_9"/>
    <property type="match status" value="1"/>
</dbReference>
<evidence type="ECO:0000256" key="3">
    <source>
        <dbReference type="ARBA" id="ARBA00023015"/>
    </source>
</evidence>
<dbReference type="InterPro" id="IPR001789">
    <property type="entry name" value="Sig_transdc_resp-reg_receiver"/>
</dbReference>
<dbReference type="NCBIfam" id="TIGR00229">
    <property type="entry name" value="sensory_box"/>
    <property type="match status" value="1"/>
</dbReference>